<protein>
    <submittedName>
        <fullName evidence="2">Gamma-glutamyltransferase</fullName>
        <ecNumber evidence="2">2.3.2.2</ecNumber>
    </submittedName>
</protein>
<evidence type="ECO:0000313" key="2">
    <source>
        <dbReference type="EMBL" id="MDX5930190.1"/>
    </source>
</evidence>
<name>A0AAW9DMG5_ACIAO</name>
<accession>A0AAW9DMG5</accession>
<evidence type="ECO:0000256" key="1">
    <source>
        <dbReference type="ARBA" id="ARBA00009381"/>
    </source>
</evidence>
<sequence length="456" mass="44289">MANLFDLRRTAPLALGLLLSGCGVTQGIFGGGHPKLGEPTPAKPVIGFAVAPVPQAALAARRILAEGGNAADAATAAGFALAVTLPSRAGLGGGGACLIDLPKSDGGTGIATSLLFPPGAPPGGNASASRPAAVPQMARGLIAMQARYGRLPLATDLAPAEAMAGGGVAVSRALAADLGVVGTALVADPAARAVFAGPSGQMLAAGDVMHQPDLAATLTQLQSSGVLGLYRGRLAEKFVAGADEAGGGLTMADLAALKPQYARPVTLERFGYHMDFIPDAGGLGAAAGIEALAADPAALAQAEQSALAAAQAARHGAAMDRLPASASFATLDSRGGVVGCATTMNNLFGTGRIAPGTGILLAASPTGITPPLLAAGLATRDGKFRAIATGSGQQGAAMAVAAGLANAVRSDEPMPQPVPAPGRANVIGCAGLLPGAPKTCAAAADPRGFGLAIGSN</sequence>
<dbReference type="InterPro" id="IPR051792">
    <property type="entry name" value="GGT_bact"/>
</dbReference>
<dbReference type="RefSeq" id="WP_319613152.1">
    <property type="nucleotide sequence ID" value="NZ_JAWXYB010000018.1"/>
</dbReference>
<keyword evidence="2" id="KW-0808">Transferase</keyword>
<proteinExistence type="inferred from homology"/>
<dbReference type="Proteomes" id="UP001279553">
    <property type="component" value="Unassembled WGS sequence"/>
</dbReference>
<dbReference type="InterPro" id="IPR029055">
    <property type="entry name" value="Ntn_hydrolases_N"/>
</dbReference>
<dbReference type="PRINTS" id="PR01210">
    <property type="entry name" value="GGTRANSPTASE"/>
</dbReference>
<dbReference type="AlphaFoldDB" id="A0AAW9DMG5"/>
<gene>
    <name evidence="2" type="ORF">SIL87_05335</name>
</gene>
<comment type="caution">
    <text evidence="2">The sequence shown here is derived from an EMBL/GenBank/DDBJ whole genome shotgun (WGS) entry which is preliminary data.</text>
</comment>
<dbReference type="GO" id="GO:0103068">
    <property type="term" value="F:leukotriene C4 gamma-glutamyl transferase activity"/>
    <property type="evidence" value="ECO:0007669"/>
    <property type="project" value="UniProtKB-EC"/>
</dbReference>
<comment type="similarity">
    <text evidence="1">Belongs to the gamma-glutamyltransferase family.</text>
</comment>
<dbReference type="EMBL" id="JAWXYB010000018">
    <property type="protein sequence ID" value="MDX5930190.1"/>
    <property type="molecule type" value="Genomic_DNA"/>
</dbReference>
<organism evidence="2 3">
    <name type="scientific">Acidiphilium acidophilum</name>
    <name type="common">Thiobacillus acidophilus</name>
    <dbReference type="NCBI Taxonomy" id="76588"/>
    <lineage>
        <taxon>Bacteria</taxon>
        <taxon>Pseudomonadati</taxon>
        <taxon>Pseudomonadota</taxon>
        <taxon>Alphaproteobacteria</taxon>
        <taxon>Acetobacterales</taxon>
        <taxon>Acidocellaceae</taxon>
        <taxon>Acidiphilium</taxon>
    </lineage>
</organism>
<dbReference type="PANTHER" id="PTHR43199">
    <property type="entry name" value="GLUTATHIONE HYDROLASE"/>
    <property type="match status" value="1"/>
</dbReference>
<dbReference type="EC" id="2.3.2.2" evidence="2"/>
<evidence type="ECO:0000313" key="3">
    <source>
        <dbReference type="Proteomes" id="UP001279553"/>
    </source>
</evidence>
<dbReference type="SUPFAM" id="SSF56235">
    <property type="entry name" value="N-terminal nucleophile aminohydrolases (Ntn hydrolases)"/>
    <property type="match status" value="1"/>
</dbReference>
<dbReference type="PANTHER" id="PTHR43199:SF1">
    <property type="entry name" value="GLUTATHIONE HYDROLASE PROENZYME"/>
    <property type="match status" value="1"/>
</dbReference>
<dbReference type="Pfam" id="PF01019">
    <property type="entry name" value="G_glu_transpept"/>
    <property type="match status" value="1"/>
</dbReference>
<keyword evidence="2" id="KW-0012">Acyltransferase</keyword>
<keyword evidence="3" id="KW-1185">Reference proteome</keyword>
<reference evidence="2 3" key="1">
    <citation type="submission" date="2023-11" db="EMBL/GenBank/DDBJ databases">
        <title>MicrobeMod: A computational toolkit for identifying prokaryotic methylation and restriction-modification with nanopore sequencing.</title>
        <authorList>
            <person name="Crits-Christoph A."/>
            <person name="Kang S.C."/>
            <person name="Lee H."/>
            <person name="Ostrov N."/>
        </authorList>
    </citation>
    <scope>NUCLEOTIDE SEQUENCE [LARGE SCALE GENOMIC DNA]</scope>
    <source>
        <strain evidence="2 3">DSMZ 700</strain>
    </source>
</reference>